<dbReference type="EMBL" id="BK015491">
    <property type="protein sequence ID" value="DAE09696.1"/>
    <property type="molecule type" value="Genomic_DNA"/>
</dbReference>
<protein>
    <submittedName>
        <fullName evidence="1">Uncharacterized protein</fullName>
    </submittedName>
</protein>
<evidence type="ECO:0000313" key="1">
    <source>
        <dbReference type="EMBL" id="DAE09696.1"/>
    </source>
</evidence>
<proteinExistence type="predicted"/>
<organism evidence="1">
    <name type="scientific">Myoviridae sp. ctjhW4</name>
    <dbReference type="NCBI Taxonomy" id="2825162"/>
    <lineage>
        <taxon>Viruses</taxon>
        <taxon>Duplodnaviria</taxon>
        <taxon>Heunggongvirae</taxon>
        <taxon>Uroviricota</taxon>
        <taxon>Caudoviricetes</taxon>
    </lineage>
</organism>
<sequence>MSSFKHSIISSKLDTIGSKYATVNYNGYANYAEFPITGLVSLHMDEENTFFTYKPEKGYYYGDELVIPSRKMEIDENEYRAGAANRTLYYSSFDNNFTYDNIFIERKFREKVEEFLNNKEYKLFKSPTEGNIIVALTNVSWTPNETLGRAIYSFSSTAYEVAENTIENIKKYGISDVGSYSNVGENEYKYVVGQEAGYFTAD</sequence>
<accession>A0A8S5PSB7</accession>
<reference evidence="1" key="1">
    <citation type="journal article" date="2021" name="Proc. Natl. Acad. Sci. U.S.A.">
        <title>A Catalog of Tens of Thousands of Viruses from Human Metagenomes Reveals Hidden Associations with Chronic Diseases.</title>
        <authorList>
            <person name="Tisza M.J."/>
            <person name="Buck C.B."/>
        </authorList>
    </citation>
    <scope>NUCLEOTIDE SEQUENCE</scope>
    <source>
        <strain evidence="1">CtjhW4</strain>
    </source>
</reference>
<name>A0A8S5PSB7_9CAUD</name>